<dbReference type="EMBL" id="JBHSJB010000006">
    <property type="protein sequence ID" value="MFC5053315.1"/>
    <property type="molecule type" value="Genomic_DNA"/>
</dbReference>
<dbReference type="SUPFAM" id="SSF55486">
    <property type="entry name" value="Metalloproteases ('zincins'), catalytic domain"/>
    <property type="match status" value="1"/>
</dbReference>
<feature type="compositionally biased region" description="Low complexity" evidence="1">
    <location>
        <begin position="44"/>
        <end position="64"/>
    </location>
</feature>
<evidence type="ECO:0000313" key="3">
    <source>
        <dbReference type="EMBL" id="MFC5053315.1"/>
    </source>
</evidence>
<keyword evidence="4" id="KW-1185">Reference proteome</keyword>
<evidence type="ECO:0000256" key="1">
    <source>
        <dbReference type="SAM" id="MobiDB-lite"/>
    </source>
</evidence>
<protein>
    <submittedName>
        <fullName evidence="3">DUF3152 domain-containing protein</fullName>
    </submittedName>
</protein>
<evidence type="ECO:0000259" key="2">
    <source>
        <dbReference type="Pfam" id="PF11350"/>
    </source>
</evidence>
<dbReference type="Pfam" id="PF11350">
    <property type="entry name" value="DUF3152"/>
    <property type="match status" value="1"/>
</dbReference>
<proteinExistence type="predicted"/>
<reference evidence="4" key="1">
    <citation type="journal article" date="2019" name="Int. J. Syst. Evol. Microbiol.">
        <title>The Global Catalogue of Microorganisms (GCM) 10K type strain sequencing project: providing services to taxonomists for standard genome sequencing and annotation.</title>
        <authorList>
            <consortium name="The Broad Institute Genomics Platform"/>
            <consortium name="The Broad Institute Genome Sequencing Center for Infectious Disease"/>
            <person name="Wu L."/>
            <person name="Ma J."/>
        </authorList>
    </citation>
    <scope>NUCLEOTIDE SEQUENCE [LARGE SCALE GENOMIC DNA]</scope>
    <source>
        <strain evidence="4">KCTC 12848</strain>
    </source>
</reference>
<sequence length="271" mass="28285">MRIPPFVPYLTGVCLAATALVALELHEDEQPTTAGRPAPQASRTPGAPSTAGTTSSAPSSTAAPDRFRTDADLPAGPPVPLRGAGTWRVVPGGFGDTGTPYAVEVEDGVVPPRGDGPFAAVVDHALAHPRGWRAVGHAFRRVDASGAPELRIRLASQETARALCGFELPYDTSCRIGPIVYLSAARWLRGAHAFAGNLRGYRTYAVNHEVGHFLGRGHETCPADGALAPVMMQQTFSTANDDLAAITVGTDQGVPIAADGRTCVPNPWPAP</sequence>
<organism evidence="3 4">
    <name type="scientific">Saccharothrix xinjiangensis</name>
    <dbReference type="NCBI Taxonomy" id="204798"/>
    <lineage>
        <taxon>Bacteria</taxon>
        <taxon>Bacillati</taxon>
        <taxon>Actinomycetota</taxon>
        <taxon>Actinomycetes</taxon>
        <taxon>Pseudonocardiales</taxon>
        <taxon>Pseudonocardiaceae</taxon>
        <taxon>Saccharothrix</taxon>
    </lineage>
</organism>
<name>A0ABV9XSG5_9PSEU</name>
<evidence type="ECO:0000313" key="4">
    <source>
        <dbReference type="Proteomes" id="UP001595833"/>
    </source>
</evidence>
<accession>A0ABV9XSG5</accession>
<dbReference type="RefSeq" id="WP_344038423.1">
    <property type="nucleotide sequence ID" value="NZ_BAAAKE010000011.1"/>
</dbReference>
<feature type="domain" description="DUF3152" evidence="2">
    <location>
        <begin position="73"/>
        <end position="271"/>
    </location>
</feature>
<dbReference type="Proteomes" id="UP001595833">
    <property type="component" value="Unassembled WGS sequence"/>
</dbReference>
<dbReference type="InterPro" id="IPR022603">
    <property type="entry name" value="DUF3152"/>
</dbReference>
<feature type="region of interest" description="Disordered" evidence="1">
    <location>
        <begin position="28"/>
        <end position="84"/>
    </location>
</feature>
<gene>
    <name evidence="3" type="ORF">ACFPFM_06025</name>
</gene>
<comment type="caution">
    <text evidence="3">The sequence shown here is derived from an EMBL/GenBank/DDBJ whole genome shotgun (WGS) entry which is preliminary data.</text>
</comment>